<dbReference type="GO" id="GO:0008104">
    <property type="term" value="P:intracellular protein localization"/>
    <property type="evidence" value="ECO:0007669"/>
    <property type="project" value="TreeGrafter"/>
</dbReference>
<feature type="compositionally biased region" description="Polar residues" evidence="3">
    <location>
        <begin position="1308"/>
        <end position="1318"/>
    </location>
</feature>
<dbReference type="PROSITE" id="PS50200">
    <property type="entry name" value="RA"/>
    <property type="match status" value="1"/>
</dbReference>
<feature type="domain" description="Ras-associating" evidence="5">
    <location>
        <begin position="674"/>
        <end position="806"/>
    </location>
</feature>
<feature type="region of interest" description="Disordered" evidence="3">
    <location>
        <begin position="46"/>
        <end position="71"/>
    </location>
</feature>
<feature type="compositionally biased region" description="Polar residues" evidence="3">
    <location>
        <begin position="318"/>
        <end position="334"/>
    </location>
</feature>
<feature type="compositionally biased region" description="Acidic residues" evidence="3">
    <location>
        <begin position="51"/>
        <end position="69"/>
    </location>
</feature>
<protein>
    <recommendedName>
        <fullName evidence="8">SH3 domain-containing protein</fullName>
    </recommendedName>
</protein>
<feature type="compositionally biased region" description="Low complexity" evidence="3">
    <location>
        <begin position="1192"/>
        <end position="1213"/>
    </location>
</feature>
<dbReference type="OrthoDB" id="196165at2759"/>
<dbReference type="SUPFAM" id="SSF54236">
    <property type="entry name" value="Ubiquitin-like"/>
    <property type="match status" value="1"/>
</dbReference>
<evidence type="ECO:0000259" key="5">
    <source>
        <dbReference type="PROSITE" id="PS50200"/>
    </source>
</evidence>
<dbReference type="EMBL" id="KV722663">
    <property type="protein sequence ID" value="OCH84519.1"/>
    <property type="molecule type" value="Genomic_DNA"/>
</dbReference>
<dbReference type="GO" id="GO:0051286">
    <property type="term" value="C:cell tip"/>
    <property type="evidence" value="ECO:0007669"/>
    <property type="project" value="TreeGrafter"/>
</dbReference>
<dbReference type="PANTHER" id="PTHR47775:SF1">
    <property type="entry name" value="BUD SITE SELECTION PROTEIN 14"/>
    <property type="match status" value="1"/>
</dbReference>
<evidence type="ECO:0000313" key="6">
    <source>
        <dbReference type="EMBL" id="OCH84519.1"/>
    </source>
</evidence>
<gene>
    <name evidence="6" type="ORF">OBBRIDRAFT_397822</name>
</gene>
<evidence type="ECO:0008006" key="8">
    <source>
        <dbReference type="Google" id="ProtNLM"/>
    </source>
</evidence>
<sequence length="1415" mass="154499">MQTVEDQTLRRPMRQDTFDLRDQMIADDHPHHVQMHVDHMYTSDEEHSVLEDDSDGEDGVQDYMDDDDRSSDLSIPNESIDFDLVYALHSFAATVEGQANVVKGDSLFLMDDSNSYWWLVRVLKTQEVGYIPAENIETPFERLARLNKHRNVDLASATHTELEEVPRSIRADRATPSPNGTRTRSRSAKGVAFTAAFSVHRYPPAVWGNEEEEDDEDVEWDDEGYEDEDPELAEEEEERERASQMEAHGGAGSGSSMGMEPDDGMSWEDGAVEEAQRKPRLQAAPTEAEVLRQQQEVVLVDPRDLQAQRVRIQGSQDVISLSPQEDMSISSSPTKVMDPAQATETRKLSMTPPVARSDEQRQVSPGAGPVRISPVAQQPVGDRKRVLELEPADDAARKKANVAQAAPVVGPAPLNVNRGKPAPVGSADQSPARSSGGAKLRKERDTDDEGGKEKDKKKKGGVFGGLFGRKKDKDKGKDKTDTGSSHSVGSERSRESEESGKSITQMQMQMQTVPVSAPPIEASSPTTASARQQQQQAIQQQQQGVLRSAISPQQTVQQQPQQSPVQQRGSQGQDAAPPAVIQAQISQHASQLRQRDQQQQALYQQYLNRSPSTPPEAQPSYGLQSVSAVFQSSNSFVSSASAVSGLSSGTSRPRPTSLVLPPTTMDGQGVGLPDLSVIRVFAGSNLQTEATFKTVLLNTSTTAQDLVRQAIQRFRLPAGDDEGDYYLTIKQVEGSSATLLPQEKPLGVFESLVEAAMELPKVKRSSVGSISSVASNLSMHPAIRKLSMNDFTDDSAVKFYLNRRSFGKDNGTDDEEGDDTLLAESVDDEDHTRSRTQYLSVSTAGGSSVMPERFSSPSYRFPLQLVIYPGDLPDDMVFDPQTEAIVFKHTLRDRAQMGPSLGISQTQRRKVFVFPKNVTVAEVIELGLERFGILEGVVDGGDEVEDKLTKRRSSSRVRYGLTVEVNGKEKELSPSSKVIDAYSRPPAFRSVDRRDSKRRSVDSAQLLLGNLDDVQPDDPVFILRRAISYRPSSRHRSSAPLDEIALQQFRDSIASSSAGSDSTVEQPQMSKQAIIAAQRAASRANQRAILSAQANSARGVDVLLPGNAMIRSSRYEIEDRMRYSYVEPDGETFDISEIIEQEWKGELPSPRTATAPDDLLHGVLARNKDGLGAKLDRVLSKIKNEKGLGRMATSQSTSGSTTDTIDSAGSGSSRYSAIDGDSERSDPRTATPTGYAAHGRAPSSTVPGSDRVGSALSRISSYRTASPGDSDAFSRAMSATPTAGQSRKLVSPHERQSSHSSALSDASNYRSGTPSTPSAAMPAGRDGKNQRPRLVLPDDDLGLSNMMSIIEARASQYKIPDSPPLDPVDELLFGKILDLNALHPDIRDIYAGTFKQLDDMDEVLDDLLRQAIRVL</sequence>
<dbReference type="Proteomes" id="UP000250043">
    <property type="component" value="Unassembled WGS sequence"/>
</dbReference>
<dbReference type="FunFam" id="2.30.30.40:FF:000035">
    <property type="entry name" value="SH3 domain containing protein"/>
    <property type="match status" value="1"/>
</dbReference>
<feature type="region of interest" description="Disordered" evidence="3">
    <location>
        <begin position="1186"/>
        <end position="1335"/>
    </location>
</feature>
<dbReference type="InterPro" id="IPR053039">
    <property type="entry name" value="Polarity_Bud-Selection_Reg"/>
</dbReference>
<feature type="compositionally biased region" description="Basic and acidic residues" evidence="3">
    <location>
        <begin position="440"/>
        <end position="454"/>
    </location>
</feature>
<dbReference type="Pfam" id="PF00018">
    <property type="entry name" value="SH3_1"/>
    <property type="match status" value="1"/>
</dbReference>
<evidence type="ECO:0000256" key="1">
    <source>
        <dbReference type="ARBA" id="ARBA00022443"/>
    </source>
</evidence>
<keyword evidence="1 2" id="KW-0728">SH3 domain</keyword>
<dbReference type="InterPro" id="IPR036028">
    <property type="entry name" value="SH3-like_dom_sf"/>
</dbReference>
<organism evidence="6 7">
    <name type="scientific">Obba rivulosa</name>
    <dbReference type="NCBI Taxonomy" id="1052685"/>
    <lineage>
        <taxon>Eukaryota</taxon>
        <taxon>Fungi</taxon>
        <taxon>Dikarya</taxon>
        <taxon>Basidiomycota</taxon>
        <taxon>Agaricomycotina</taxon>
        <taxon>Agaricomycetes</taxon>
        <taxon>Polyporales</taxon>
        <taxon>Gelatoporiaceae</taxon>
        <taxon>Obba</taxon>
    </lineage>
</organism>
<feature type="region of interest" description="Disordered" evidence="3">
    <location>
        <begin position="204"/>
        <end position="267"/>
    </location>
</feature>
<dbReference type="GO" id="GO:0030950">
    <property type="term" value="P:establishment or maintenance of actin cytoskeleton polarity"/>
    <property type="evidence" value="ECO:0007669"/>
    <property type="project" value="TreeGrafter"/>
</dbReference>
<dbReference type="SMART" id="SM00326">
    <property type="entry name" value="SH3"/>
    <property type="match status" value="1"/>
</dbReference>
<dbReference type="InterPro" id="IPR001452">
    <property type="entry name" value="SH3_domain"/>
</dbReference>
<reference evidence="6 7" key="1">
    <citation type="submission" date="2016-07" db="EMBL/GenBank/DDBJ databases">
        <title>Draft genome of the white-rot fungus Obba rivulosa 3A-2.</title>
        <authorList>
            <consortium name="DOE Joint Genome Institute"/>
            <person name="Miettinen O."/>
            <person name="Riley R."/>
            <person name="Acob R."/>
            <person name="Barry K."/>
            <person name="Cullen D."/>
            <person name="De Vries R."/>
            <person name="Hainaut M."/>
            <person name="Hatakka A."/>
            <person name="Henrissat B."/>
            <person name="Hilden K."/>
            <person name="Kuo R."/>
            <person name="Labutti K."/>
            <person name="Lipzen A."/>
            <person name="Makela M.R."/>
            <person name="Sandor L."/>
            <person name="Spatafora J.W."/>
            <person name="Grigoriev I.V."/>
            <person name="Hibbett D.S."/>
        </authorList>
    </citation>
    <scope>NUCLEOTIDE SEQUENCE [LARGE SCALE GENOMIC DNA]</scope>
    <source>
        <strain evidence="6 7">3A-2</strain>
    </source>
</reference>
<feature type="compositionally biased region" description="Acidic residues" evidence="3">
    <location>
        <begin position="209"/>
        <end position="238"/>
    </location>
</feature>
<dbReference type="PANTHER" id="PTHR47775">
    <property type="entry name" value="BUD SITE SELECTION PROTEIN 14"/>
    <property type="match status" value="1"/>
</dbReference>
<feature type="compositionally biased region" description="Basic and acidic residues" evidence="3">
    <location>
        <begin position="160"/>
        <end position="173"/>
    </location>
</feature>
<feature type="domain" description="SH3" evidence="4">
    <location>
        <begin position="80"/>
        <end position="141"/>
    </location>
</feature>
<feature type="compositionally biased region" description="Low complexity" evidence="3">
    <location>
        <begin position="501"/>
        <end position="511"/>
    </location>
</feature>
<feature type="region of interest" description="Disordered" evidence="3">
    <location>
        <begin position="159"/>
        <end position="189"/>
    </location>
</feature>
<name>A0A8E2DG66_9APHY</name>
<dbReference type="GO" id="GO:0015630">
    <property type="term" value="C:microtubule cytoskeleton"/>
    <property type="evidence" value="ECO:0007669"/>
    <property type="project" value="TreeGrafter"/>
</dbReference>
<evidence type="ECO:0000256" key="3">
    <source>
        <dbReference type="SAM" id="MobiDB-lite"/>
    </source>
</evidence>
<dbReference type="InterPro" id="IPR029071">
    <property type="entry name" value="Ubiquitin-like_domsf"/>
</dbReference>
<dbReference type="Gene3D" id="2.30.30.40">
    <property type="entry name" value="SH3 Domains"/>
    <property type="match status" value="1"/>
</dbReference>
<dbReference type="SMART" id="SM00314">
    <property type="entry name" value="RA"/>
    <property type="match status" value="1"/>
</dbReference>
<evidence type="ECO:0000259" key="4">
    <source>
        <dbReference type="PROSITE" id="PS50002"/>
    </source>
</evidence>
<dbReference type="Gene3D" id="3.10.20.90">
    <property type="entry name" value="Phosphatidylinositol 3-kinase Catalytic Subunit, Chain A, domain 1"/>
    <property type="match status" value="1"/>
</dbReference>
<feature type="compositionally biased region" description="Basic and acidic residues" evidence="3">
    <location>
        <begin position="489"/>
        <end position="500"/>
    </location>
</feature>
<feature type="compositionally biased region" description="Low complexity" evidence="3">
    <location>
        <begin position="551"/>
        <end position="573"/>
    </location>
</feature>
<feature type="compositionally biased region" description="Low complexity" evidence="3">
    <location>
        <begin position="1298"/>
        <end position="1307"/>
    </location>
</feature>
<dbReference type="Pfam" id="PF00788">
    <property type="entry name" value="RA"/>
    <property type="match status" value="1"/>
</dbReference>
<dbReference type="GO" id="GO:0007165">
    <property type="term" value="P:signal transduction"/>
    <property type="evidence" value="ECO:0007669"/>
    <property type="project" value="InterPro"/>
</dbReference>
<evidence type="ECO:0000256" key="2">
    <source>
        <dbReference type="PROSITE-ProRule" id="PRU00192"/>
    </source>
</evidence>
<dbReference type="SUPFAM" id="SSF50044">
    <property type="entry name" value="SH3-domain"/>
    <property type="match status" value="1"/>
</dbReference>
<evidence type="ECO:0000313" key="7">
    <source>
        <dbReference type="Proteomes" id="UP000250043"/>
    </source>
</evidence>
<feature type="region of interest" description="Disordered" evidence="3">
    <location>
        <begin position="318"/>
        <end position="579"/>
    </location>
</feature>
<feature type="compositionally biased region" description="Low complexity" evidence="3">
    <location>
        <begin position="401"/>
        <end position="413"/>
    </location>
</feature>
<dbReference type="InterPro" id="IPR000159">
    <property type="entry name" value="RA_dom"/>
</dbReference>
<dbReference type="PROSITE" id="PS50002">
    <property type="entry name" value="SH3"/>
    <property type="match status" value="1"/>
</dbReference>
<accession>A0A8E2DG66</accession>
<feature type="compositionally biased region" description="Basic and acidic residues" evidence="3">
    <location>
        <begin position="469"/>
        <end position="481"/>
    </location>
</feature>
<proteinExistence type="predicted"/>
<feature type="compositionally biased region" description="Low complexity" evidence="3">
    <location>
        <begin position="532"/>
        <end position="543"/>
    </location>
</feature>
<keyword evidence="7" id="KW-1185">Reference proteome</keyword>